<dbReference type="GO" id="GO:0005524">
    <property type="term" value="F:ATP binding"/>
    <property type="evidence" value="ECO:0007669"/>
    <property type="project" value="UniProtKB-UniRule"/>
</dbReference>
<evidence type="ECO:0000256" key="3">
    <source>
        <dbReference type="ARBA" id="ARBA00022840"/>
    </source>
</evidence>
<protein>
    <recommendedName>
        <fullName evidence="5">ATP-grasp domain-containing protein</fullName>
    </recommendedName>
</protein>
<keyword evidence="7" id="KW-1185">Reference proteome</keyword>
<name>A0ABD3QTX9_9STRA</name>
<keyword evidence="1" id="KW-0436">Ligase</keyword>
<dbReference type="Gene3D" id="3.30.470.20">
    <property type="entry name" value="ATP-grasp fold, B domain"/>
    <property type="match status" value="1"/>
</dbReference>
<proteinExistence type="predicted"/>
<organism evidence="6 7">
    <name type="scientific">Cyclotella cryptica</name>
    <dbReference type="NCBI Taxonomy" id="29204"/>
    <lineage>
        <taxon>Eukaryota</taxon>
        <taxon>Sar</taxon>
        <taxon>Stramenopiles</taxon>
        <taxon>Ochrophyta</taxon>
        <taxon>Bacillariophyta</taxon>
        <taxon>Coscinodiscophyceae</taxon>
        <taxon>Thalassiosirophycidae</taxon>
        <taxon>Stephanodiscales</taxon>
        <taxon>Stephanodiscaceae</taxon>
        <taxon>Cyclotella</taxon>
    </lineage>
</organism>
<keyword evidence="2 4" id="KW-0547">Nucleotide-binding</keyword>
<dbReference type="AlphaFoldDB" id="A0ABD3QTX9"/>
<dbReference type="InterPro" id="IPR011761">
    <property type="entry name" value="ATP-grasp"/>
</dbReference>
<dbReference type="Proteomes" id="UP001516023">
    <property type="component" value="Unassembled WGS sequence"/>
</dbReference>
<comment type="caution">
    <text evidence="6">The sequence shown here is derived from an EMBL/GenBank/DDBJ whole genome shotgun (WGS) entry which is preliminary data.</text>
</comment>
<evidence type="ECO:0000256" key="4">
    <source>
        <dbReference type="PROSITE-ProRule" id="PRU00409"/>
    </source>
</evidence>
<dbReference type="PANTHER" id="PTHR43585">
    <property type="entry name" value="FUMIPYRROLE BIOSYNTHESIS PROTEIN C"/>
    <property type="match status" value="1"/>
</dbReference>
<gene>
    <name evidence="6" type="ORF">HJC23_003786</name>
</gene>
<keyword evidence="3 4" id="KW-0067">ATP-binding</keyword>
<reference evidence="6 7" key="1">
    <citation type="journal article" date="2020" name="G3 (Bethesda)">
        <title>Improved Reference Genome for Cyclotella cryptica CCMP332, a Model for Cell Wall Morphogenesis, Salinity Adaptation, and Lipid Production in Diatoms (Bacillariophyta).</title>
        <authorList>
            <person name="Roberts W.R."/>
            <person name="Downey K.M."/>
            <person name="Ruck E.C."/>
            <person name="Traller J.C."/>
            <person name="Alverson A.J."/>
        </authorList>
    </citation>
    <scope>NUCLEOTIDE SEQUENCE [LARGE SCALE GENOMIC DNA]</scope>
    <source>
        <strain evidence="6 7">CCMP332</strain>
    </source>
</reference>
<evidence type="ECO:0000259" key="5">
    <source>
        <dbReference type="PROSITE" id="PS50975"/>
    </source>
</evidence>
<dbReference type="PROSITE" id="PS50975">
    <property type="entry name" value="ATP_GRASP"/>
    <property type="match status" value="1"/>
</dbReference>
<dbReference type="InterPro" id="IPR052032">
    <property type="entry name" value="ATP-dep_AA_Ligase"/>
</dbReference>
<dbReference type="SUPFAM" id="SSF56059">
    <property type="entry name" value="Glutathione synthetase ATP-binding domain-like"/>
    <property type="match status" value="1"/>
</dbReference>
<evidence type="ECO:0000256" key="2">
    <source>
        <dbReference type="ARBA" id="ARBA00022741"/>
    </source>
</evidence>
<accession>A0ABD3QTX9</accession>
<dbReference type="Pfam" id="PF13535">
    <property type="entry name" value="ATP-grasp_4"/>
    <property type="match status" value="1"/>
</dbReference>
<sequence>MNTTKALVLVDPVTDWKPVVDAAHDQNYTVIALQLPPVSPKFSKFVPSSNTLIDAGVSQTLLMEQRDIFSSLQNLQILSLERDLVIVGVIPLSEVAVEVSDILSAGLGLPHNPLDLMTARRDKGLMKGAVLSAGLRVAKHARVDTIEHLCMAVRQMSLSYPVVVKTPSGMSTSDVYICADENESSSALDCIIGNIGPDGRSVSHVLLEEFIAGTEFALNLMAFQSNSEEVDIHDSTSNHTRFLLTDMWKYNKNERARYESAEICNPGDYPELVAYAIDVARAVGIRYGAAHVELKSIFGEDGLYKNPTMIEVGARLSGGRKSILAKEAIPNWNPFIALIQSHCGGPCPVSFVRHLTPKKFVRHIFLPVEKPGRITKFEFSDSCLGTYHSSARILQVGDIVRETTDILSHAGFVWLVGAKDEVDRDTKKLLSSYILTTE</sequence>
<evidence type="ECO:0000313" key="7">
    <source>
        <dbReference type="Proteomes" id="UP001516023"/>
    </source>
</evidence>
<evidence type="ECO:0000313" key="6">
    <source>
        <dbReference type="EMBL" id="KAL3803732.1"/>
    </source>
</evidence>
<dbReference type="EMBL" id="JABMIG020000012">
    <property type="protein sequence ID" value="KAL3803732.1"/>
    <property type="molecule type" value="Genomic_DNA"/>
</dbReference>
<dbReference type="PANTHER" id="PTHR43585:SF2">
    <property type="entry name" value="ATP-GRASP ENZYME FSQD"/>
    <property type="match status" value="1"/>
</dbReference>
<evidence type="ECO:0000256" key="1">
    <source>
        <dbReference type="ARBA" id="ARBA00022598"/>
    </source>
</evidence>
<dbReference type="GO" id="GO:0016874">
    <property type="term" value="F:ligase activity"/>
    <property type="evidence" value="ECO:0007669"/>
    <property type="project" value="UniProtKB-KW"/>
</dbReference>
<feature type="domain" description="ATP-grasp" evidence="5">
    <location>
        <begin position="127"/>
        <end position="343"/>
    </location>
</feature>